<dbReference type="RefSeq" id="WP_091105862.1">
    <property type="nucleotide sequence ID" value="NZ_FOBF01000036.1"/>
</dbReference>
<evidence type="ECO:0000313" key="2">
    <source>
        <dbReference type="Proteomes" id="UP000198953"/>
    </source>
</evidence>
<dbReference type="OrthoDB" id="3532962at2"/>
<reference evidence="1 2" key="1">
    <citation type="submission" date="2016-10" db="EMBL/GenBank/DDBJ databases">
        <authorList>
            <person name="de Groot N.N."/>
        </authorList>
    </citation>
    <scope>NUCLEOTIDE SEQUENCE [LARGE SCALE GENOMIC DNA]</scope>
    <source>
        <strain evidence="1 2">DSM 43357</strain>
    </source>
</reference>
<gene>
    <name evidence="1" type="ORF">SAMN05660976_08291</name>
</gene>
<dbReference type="EMBL" id="FOBF01000036">
    <property type="protein sequence ID" value="SEN77560.1"/>
    <property type="molecule type" value="Genomic_DNA"/>
</dbReference>
<keyword evidence="2" id="KW-1185">Reference proteome</keyword>
<dbReference type="AlphaFoldDB" id="A0A1H8J9U3"/>
<accession>A0A1H8J9U3</accession>
<proteinExistence type="predicted"/>
<protein>
    <submittedName>
        <fullName evidence="1">Uncharacterized protein</fullName>
    </submittedName>
</protein>
<organism evidence="1 2">
    <name type="scientific">Nonomuraea pusilla</name>
    <dbReference type="NCBI Taxonomy" id="46177"/>
    <lineage>
        <taxon>Bacteria</taxon>
        <taxon>Bacillati</taxon>
        <taxon>Actinomycetota</taxon>
        <taxon>Actinomycetes</taxon>
        <taxon>Streptosporangiales</taxon>
        <taxon>Streptosporangiaceae</taxon>
        <taxon>Nonomuraea</taxon>
    </lineage>
</organism>
<dbReference type="Proteomes" id="UP000198953">
    <property type="component" value="Unassembled WGS sequence"/>
</dbReference>
<dbReference type="STRING" id="46177.SAMN05660976_08291"/>
<name>A0A1H8J9U3_9ACTN</name>
<sequence>MSWTLDTPAGDSLRVNAWNWRPTLELLERHGLLDPDTAALLGHNIETDVTGEQARRIAAFLDAYLAGVPDTGRVLLDGSVTTEPDTFELHRDDLGRNYSATSSWLARFRDFCHAATAGFTVS</sequence>
<evidence type="ECO:0000313" key="1">
    <source>
        <dbReference type="EMBL" id="SEN77560.1"/>
    </source>
</evidence>